<evidence type="ECO:0000256" key="4">
    <source>
        <dbReference type="ARBA" id="ARBA00023136"/>
    </source>
</evidence>
<dbReference type="PANTHER" id="PTHR10361:SF24">
    <property type="entry name" value="P3 PROTEIN"/>
    <property type="match status" value="1"/>
</dbReference>
<dbReference type="Proteomes" id="UP000058305">
    <property type="component" value="Chromosome"/>
</dbReference>
<gene>
    <name evidence="6" type="ORF">AWU67_09375</name>
</gene>
<proteinExistence type="predicted"/>
<comment type="subcellular location">
    <subcellularLocation>
        <location evidence="1">Membrane</location>
        <topology evidence="1">Multi-pass membrane protein</topology>
    </subcellularLocation>
</comment>
<sequence length="298" mass="31041">MGSALTTIGLPVALGIIMFGLGLSLTAGDFSRVAKQPKAVFIALVCQLLILPFVCFGLVLAFQLPPVQAVGMLLLAAAPGGTTANLYSHLFRGDVALNISLTALNSVIAVITLPLITNLAIAYFMPGNTSLGLQLSKTVEVFVIVLAPVVLGMLVRRWRTGFADAMDKPVRIASIVILIVVIAGSIISNSDILLANLGQLAGITTLFCLLSLSVGFFVPRLFRVGRRQAVASAFEIGIHNATLAIVIAQTVLGSVELSLPAAVYGVLMFFIALAFGLGLRLSDRSRADDAAAAVPASA</sequence>
<evidence type="ECO:0000256" key="1">
    <source>
        <dbReference type="ARBA" id="ARBA00004141"/>
    </source>
</evidence>
<feature type="transmembrane region" description="Helical" evidence="5">
    <location>
        <begin position="170"/>
        <end position="188"/>
    </location>
</feature>
<dbReference type="RefSeq" id="WP_067228190.1">
    <property type="nucleotide sequence ID" value="NZ_CP014145.1"/>
</dbReference>
<dbReference type="Gene3D" id="1.20.1530.20">
    <property type="match status" value="1"/>
</dbReference>
<dbReference type="InterPro" id="IPR002657">
    <property type="entry name" value="BilAc:Na_symport/Acr3"/>
</dbReference>
<feature type="transmembrane region" description="Helical" evidence="5">
    <location>
        <begin position="99"/>
        <end position="121"/>
    </location>
</feature>
<dbReference type="PANTHER" id="PTHR10361">
    <property type="entry name" value="SODIUM-BILE ACID COTRANSPORTER"/>
    <property type="match status" value="1"/>
</dbReference>
<dbReference type="EMBL" id="CP014145">
    <property type="protein sequence ID" value="AMB59031.1"/>
    <property type="molecule type" value="Genomic_DNA"/>
</dbReference>
<keyword evidence="2 5" id="KW-0812">Transmembrane</keyword>
<dbReference type="OrthoDB" id="9806785at2"/>
<reference evidence="7" key="2">
    <citation type="submission" date="2016-01" db="EMBL/GenBank/DDBJ databases">
        <title>First complete genome sequence of a species in the genus Microterricola, an extremophilic cold active enzyme producing strain ERGS5:02 isolated from Sikkim Himalaya.</title>
        <authorList>
            <person name="Kumar R."/>
            <person name="Singh D."/>
            <person name="Swarnkar M.K."/>
        </authorList>
    </citation>
    <scope>NUCLEOTIDE SEQUENCE [LARGE SCALE GENOMIC DNA]</scope>
    <source>
        <strain evidence="7">ERGS5:02</strain>
    </source>
</reference>
<accession>A0A0X8E4R9</accession>
<evidence type="ECO:0000256" key="2">
    <source>
        <dbReference type="ARBA" id="ARBA00022692"/>
    </source>
</evidence>
<protein>
    <submittedName>
        <fullName evidence="6">Bile acid:sodium symporter</fullName>
    </submittedName>
</protein>
<organism evidence="6 7">
    <name type="scientific">Microterricola viridarii</name>
    <dbReference type="NCBI Taxonomy" id="412690"/>
    <lineage>
        <taxon>Bacteria</taxon>
        <taxon>Bacillati</taxon>
        <taxon>Actinomycetota</taxon>
        <taxon>Actinomycetes</taxon>
        <taxon>Micrococcales</taxon>
        <taxon>Microbacteriaceae</taxon>
        <taxon>Microterricola</taxon>
    </lineage>
</organism>
<dbReference type="Pfam" id="PF01758">
    <property type="entry name" value="SBF"/>
    <property type="match status" value="1"/>
</dbReference>
<dbReference type="KEGG" id="mvd:AWU67_09375"/>
<feature type="transmembrane region" description="Helical" evidence="5">
    <location>
        <begin position="141"/>
        <end position="158"/>
    </location>
</feature>
<dbReference type="InterPro" id="IPR038770">
    <property type="entry name" value="Na+/solute_symporter_sf"/>
</dbReference>
<keyword evidence="7" id="KW-1185">Reference proteome</keyword>
<name>A0A0X8E4R9_9MICO</name>
<feature type="transmembrane region" description="Helical" evidence="5">
    <location>
        <begin position="6"/>
        <end position="27"/>
    </location>
</feature>
<evidence type="ECO:0000256" key="3">
    <source>
        <dbReference type="ARBA" id="ARBA00022989"/>
    </source>
</evidence>
<keyword evidence="4 5" id="KW-0472">Membrane</keyword>
<evidence type="ECO:0000313" key="7">
    <source>
        <dbReference type="Proteomes" id="UP000058305"/>
    </source>
</evidence>
<feature type="transmembrane region" description="Helical" evidence="5">
    <location>
        <begin position="230"/>
        <end position="251"/>
    </location>
</feature>
<reference evidence="6 7" key="1">
    <citation type="journal article" date="2016" name="J. Biotechnol.">
        <title>First complete genome sequence of a species in the genus Microterricola, an extremophilic cold active enzyme producing bacterial strain ERGS5:02 isolated from Sikkim Himalaya.</title>
        <authorList>
            <person name="Himanshu"/>
            <person name="Swarnkar M.K."/>
            <person name="Singh D."/>
            <person name="Kumar R."/>
        </authorList>
    </citation>
    <scope>NUCLEOTIDE SEQUENCE [LARGE SCALE GENOMIC DNA]</scope>
    <source>
        <strain evidence="6 7">ERGS5:02</strain>
    </source>
</reference>
<feature type="transmembrane region" description="Helical" evidence="5">
    <location>
        <begin position="68"/>
        <end position="87"/>
    </location>
</feature>
<dbReference type="AlphaFoldDB" id="A0A0X8E4R9"/>
<feature type="transmembrane region" description="Helical" evidence="5">
    <location>
        <begin position="200"/>
        <end position="218"/>
    </location>
</feature>
<keyword evidence="3 5" id="KW-1133">Transmembrane helix</keyword>
<feature type="transmembrane region" description="Helical" evidence="5">
    <location>
        <begin position="39"/>
        <end position="62"/>
    </location>
</feature>
<evidence type="ECO:0000313" key="6">
    <source>
        <dbReference type="EMBL" id="AMB59031.1"/>
    </source>
</evidence>
<feature type="transmembrane region" description="Helical" evidence="5">
    <location>
        <begin position="257"/>
        <end position="279"/>
    </location>
</feature>
<evidence type="ECO:0000256" key="5">
    <source>
        <dbReference type="SAM" id="Phobius"/>
    </source>
</evidence>
<dbReference type="GO" id="GO:0016020">
    <property type="term" value="C:membrane"/>
    <property type="evidence" value="ECO:0007669"/>
    <property type="project" value="UniProtKB-SubCell"/>
</dbReference>
<dbReference type="InterPro" id="IPR004710">
    <property type="entry name" value="Bilac:Na_transpt"/>
</dbReference>